<sequence length="275" mass="29719">MALCAPARASVGVPVLPVPPLRLQRGFAPPGALCPVGSLIGGFVVGASCGRRPRRICKVARAGRTDLEVGAPPLQAAEDLPRIALTRFEQQQLLCGERVQRQEQHGREGRGVVVVDVVASPSTVLGCLGAFGDYASMIPVVQDVEVTFQDLMADGTRRSRCSFWISRFCLKVSAVLTVDPLAGIVSFDLDPEGSQMALSEASGVWRVEALPDAPGRTRVWLHSRLRACRLLPMFIVEYAAKRALKRATSWLKPHLEGQNHSLELQGCVAGSLHRI</sequence>
<dbReference type="SUPFAM" id="SSF55961">
    <property type="entry name" value="Bet v1-like"/>
    <property type="match status" value="1"/>
</dbReference>
<protein>
    <recommendedName>
        <fullName evidence="2">Coenzyme Q-binding protein COQ10 START domain-containing protein</fullName>
    </recommendedName>
</protein>
<organism evidence="1">
    <name type="scientific">Noctiluca scintillans</name>
    <name type="common">Sea sparkle</name>
    <name type="synonym">Red tide dinoflagellate</name>
    <dbReference type="NCBI Taxonomy" id="2966"/>
    <lineage>
        <taxon>Eukaryota</taxon>
        <taxon>Sar</taxon>
        <taxon>Alveolata</taxon>
        <taxon>Dinophyceae</taxon>
        <taxon>Noctilucales</taxon>
        <taxon>Noctilucaceae</taxon>
        <taxon>Noctiluca</taxon>
    </lineage>
</organism>
<accession>A0A7S0ZPW1</accession>
<evidence type="ECO:0008006" key="2">
    <source>
        <dbReference type="Google" id="ProtNLM"/>
    </source>
</evidence>
<dbReference type="AlphaFoldDB" id="A0A7S0ZPW1"/>
<gene>
    <name evidence="1" type="ORF">NSCI0253_LOCUS2878</name>
</gene>
<dbReference type="Gene3D" id="3.30.530.20">
    <property type="match status" value="1"/>
</dbReference>
<name>A0A7S0ZPW1_NOCSC</name>
<dbReference type="InterPro" id="IPR023393">
    <property type="entry name" value="START-like_dom_sf"/>
</dbReference>
<reference evidence="1" key="1">
    <citation type="submission" date="2021-01" db="EMBL/GenBank/DDBJ databases">
        <authorList>
            <person name="Corre E."/>
            <person name="Pelletier E."/>
            <person name="Niang G."/>
            <person name="Scheremetjew M."/>
            <person name="Finn R."/>
            <person name="Kale V."/>
            <person name="Holt S."/>
            <person name="Cochrane G."/>
            <person name="Meng A."/>
            <person name="Brown T."/>
            <person name="Cohen L."/>
        </authorList>
    </citation>
    <scope>NUCLEOTIDE SEQUENCE</scope>
</reference>
<evidence type="ECO:0000313" key="1">
    <source>
        <dbReference type="EMBL" id="CAD8828532.1"/>
    </source>
</evidence>
<proteinExistence type="predicted"/>
<dbReference type="EMBL" id="HBFQ01004148">
    <property type="protein sequence ID" value="CAD8828532.1"/>
    <property type="molecule type" value="Transcribed_RNA"/>
</dbReference>